<feature type="domain" description="SH3b" evidence="1">
    <location>
        <begin position="87"/>
        <end position="149"/>
    </location>
</feature>
<sequence>MDNSTGKLVPFGKLKKGIIYPIATDYGNWWRVIYLDRVGYVRKSEVEIFGVEKTKYDISLSEAVDIQMKANPQTDKEYDTFVSKSYIKNGKVTASTLNVRGGPSTSYWVVGQLKEGAKVTIINEVNGWYQIEFTNSRQWVNASPEDIEYYLNPNNFINDERQQFQFLDLARSSDATASTLNKFLLGKGILEGKGQAFIDASRVNGVNDIYLVSHALLETGNGTSTLANGVEYKGKIVYNMYGIGANDGCAITCGAAKAYKEGWTTPYKAIVGGAQFIGNEYIKSGQNTLYKMRWNPASMSKNGYASHQYATDIGWASKQIYTMYNLYKQLDSYTLYLDIPEYN</sequence>
<dbReference type="PROSITE" id="PS51781">
    <property type="entry name" value="SH3B"/>
    <property type="match status" value="1"/>
</dbReference>
<dbReference type="GO" id="GO:0004040">
    <property type="term" value="F:amidase activity"/>
    <property type="evidence" value="ECO:0007669"/>
    <property type="project" value="InterPro"/>
</dbReference>
<evidence type="ECO:0000259" key="1">
    <source>
        <dbReference type="PROSITE" id="PS51781"/>
    </source>
</evidence>
<dbReference type="PANTHER" id="PTHR34408:SF1">
    <property type="entry name" value="GLYCOSYL HYDROLASE FAMILY 19 DOMAIN-CONTAINING PROTEIN HI_1415"/>
    <property type="match status" value="1"/>
</dbReference>
<keyword evidence="3" id="KW-1185">Reference proteome</keyword>
<dbReference type="Gene3D" id="2.30.30.40">
    <property type="entry name" value="SH3 Domains"/>
    <property type="match status" value="1"/>
</dbReference>
<dbReference type="Pfam" id="PF08239">
    <property type="entry name" value="SH3_3"/>
    <property type="match status" value="1"/>
</dbReference>
<dbReference type="EMBL" id="JAGSOT010000064">
    <property type="protein sequence ID" value="MBR7797667.1"/>
    <property type="molecule type" value="Genomic_DNA"/>
</dbReference>
<accession>A0A941DYH5</accession>
<dbReference type="SMART" id="SM00287">
    <property type="entry name" value="SH3b"/>
    <property type="match status" value="1"/>
</dbReference>
<dbReference type="Gene3D" id="1.10.530.10">
    <property type="match status" value="1"/>
</dbReference>
<dbReference type="Proteomes" id="UP000675284">
    <property type="component" value="Unassembled WGS sequence"/>
</dbReference>
<dbReference type="SMART" id="SM00047">
    <property type="entry name" value="LYZ2"/>
    <property type="match status" value="1"/>
</dbReference>
<organism evidence="2 3">
    <name type="scientific">Virgibacillus salarius</name>
    <dbReference type="NCBI Taxonomy" id="447199"/>
    <lineage>
        <taxon>Bacteria</taxon>
        <taxon>Bacillati</taxon>
        <taxon>Bacillota</taxon>
        <taxon>Bacilli</taxon>
        <taxon>Bacillales</taxon>
        <taxon>Bacillaceae</taxon>
        <taxon>Virgibacillus</taxon>
    </lineage>
</organism>
<evidence type="ECO:0000313" key="3">
    <source>
        <dbReference type="Proteomes" id="UP000675284"/>
    </source>
</evidence>
<comment type="caution">
    <text evidence="2">The sequence shown here is derived from an EMBL/GenBank/DDBJ whole genome shotgun (WGS) entry which is preliminary data.</text>
</comment>
<dbReference type="InterPro" id="IPR003646">
    <property type="entry name" value="SH3-like_bac-type"/>
</dbReference>
<name>A0A941DYH5_9BACI</name>
<dbReference type="AlphaFoldDB" id="A0A941DYH5"/>
<protein>
    <submittedName>
        <fullName evidence="2">N-acetylglucosaminidase</fullName>
    </submittedName>
</protein>
<dbReference type="InterPro" id="IPR052354">
    <property type="entry name" value="Cell_Wall_Dynamics_Protein"/>
</dbReference>
<evidence type="ECO:0000313" key="2">
    <source>
        <dbReference type="EMBL" id="MBR7797667.1"/>
    </source>
</evidence>
<dbReference type="PANTHER" id="PTHR34408">
    <property type="entry name" value="FAMILY PROTEIN, PUTATIVE-RELATED"/>
    <property type="match status" value="1"/>
</dbReference>
<reference evidence="2" key="1">
    <citation type="submission" date="2021-04" db="EMBL/GenBank/DDBJ databases">
        <title>Isolation and polyphasic classification of algal microorganism.</title>
        <authorList>
            <person name="Wang S."/>
        </authorList>
    </citation>
    <scope>NUCLEOTIDE SEQUENCE</scope>
    <source>
        <strain evidence="2">720a</strain>
    </source>
</reference>
<gene>
    <name evidence="2" type="ORF">KCX74_16685</name>
</gene>
<proteinExistence type="predicted"/>
<dbReference type="Pfam" id="PF01832">
    <property type="entry name" value="Glucosaminidase"/>
    <property type="match status" value="1"/>
</dbReference>
<dbReference type="InterPro" id="IPR002901">
    <property type="entry name" value="MGlyc_endo_b_GlcNAc-like_dom"/>
</dbReference>